<evidence type="ECO:0000256" key="3">
    <source>
        <dbReference type="ARBA" id="ARBA00022821"/>
    </source>
</evidence>
<protein>
    <submittedName>
        <fullName evidence="7">Disease resistance protein At4g11170 family</fullName>
    </submittedName>
</protein>
<dbReference type="SUPFAM" id="SSF46785">
    <property type="entry name" value="Winged helix' DNA-binding domain"/>
    <property type="match status" value="1"/>
</dbReference>
<dbReference type="InterPro" id="IPR042197">
    <property type="entry name" value="Apaf_helical"/>
</dbReference>
<dbReference type="InterPro" id="IPR032675">
    <property type="entry name" value="LRR_dom_sf"/>
</dbReference>
<keyword evidence="1" id="KW-0433">Leucine-rich repeat</keyword>
<dbReference type="InterPro" id="IPR002182">
    <property type="entry name" value="NB-ARC"/>
</dbReference>
<evidence type="ECO:0000313" key="7">
    <source>
        <dbReference type="EMBL" id="KYP63677.1"/>
    </source>
</evidence>
<evidence type="ECO:0000256" key="4">
    <source>
        <dbReference type="ARBA" id="ARBA00023027"/>
    </source>
</evidence>
<keyword evidence="8" id="KW-1185">Reference proteome</keyword>
<dbReference type="Gene3D" id="1.10.8.430">
    <property type="entry name" value="Helical domain of apoptotic protease-activating factors"/>
    <property type="match status" value="1"/>
</dbReference>
<keyword evidence="3" id="KW-0611">Plant defense</keyword>
<keyword evidence="4" id="KW-0520">NAD</keyword>
<dbReference type="Gramene" id="C.cajan_17733.t">
    <property type="protein sequence ID" value="C.cajan_17733.t"/>
    <property type="gene ID" value="C.cajan_17733"/>
</dbReference>
<dbReference type="OMA" id="LESMEMW"/>
<accession>A0A151T9F1</accession>
<feature type="signal peptide" evidence="5">
    <location>
        <begin position="1"/>
        <end position="28"/>
    </location>
</feature>
<evidence type="ECO:0000313" key="8">
    <source>
        <dbReference type="Proteomes" id="UP000075243"/>
    </source>
</evidence>
<dbReference type="Pfam" id="PF07725">
    <property type="entry name" value="LRR_3"/>
    <property type="match status" value="1"/>
</dbReference>
<dbReference type="Pfam" id="PF23282">
    <property type="entry name" value="WHD_ROQ1"/>
    <property type="match status" value="1"/>
</dbReference>
<dbReference type="Pfam" id="PF00931">
    <property type="entry name" value="NB-ARC"/>
    <property type="match status" value="1"/>
</dbReference>
<dbReference type="GO" id="GO:0006952">
    <property type="term" value="P:defense response"/>
    <property type="evidence" value="ECO:0007669"/>
    <property type="project" value="UniProtKB-KW"/>
</dbReference>
<dbReference type="SMART" id="SM00255">
    <property type="entry name" value="TIR"/>
    <property type="match status" value="1"/>
</dbReference>
<dbReference type="InterPro" id="IPR035897">
    <property type="entry name" value="Toll_tir_struct_dom_sf"/>
</dbReference>
<keyword evidence="2" id="KW-0677">Repeat</keyword>
<dbReference type="GO" id="GO:0043531">
    <property type="term" value="F:ADP binding"/>
    <property type="evidence" value="ECO:0007669"/>
    <property type="project" value="InterPro"/>
</dbReference>
<dbReference type="InterPro" id="IPR036390">
    <property type="entry name" value="WH_DNA-bd_sf"/>
</dbReference>
<dbReference type="InterPro" id="IPR027417">
    <property type="entry name" value="P-loop_NTPase"/>
</dbReference>
<proteinExistence type="predicted"/>
<dbReference type="GO" id="GO:0007165">
    <property type="term" value="P:signal transduction"/>
    <property type="evidence" value="ECO:0007669"/>
    <property type="project" value="InterPro"/>
</dbReference>
<dbReference type="InterPro" id="IPR011713">
    <property type="entry name" value="Leu-rich_rpt_3"/>
</dbReference>
<dbReference type="PRINTS" id="PR00364">
    <property type="entry name" value="DISEASERSIST"/>
</dbReference>
<dbReference type="FunFam" id="3.40.50.10140:FF:000007">
    <property type="entry name" value="Disease resistance protein (TIR-NBS-LRR class)"/>
    <property type="match status" value="1"/>
</dbReference>
<dbReference type="Pfam" id="PF01582">
    <property type="entry name" value="TIR"/>
    <property type="match status" value="1"/>
</dbReference>
<dbReference type="InterPro" id="IPR044974">
    <property type="entry name" value="Disease_R_plants"/>
</dbReference>
<dbReference type="Proteomes" id="UP000075243">
    <property type="component" value="Chromosome 7"/>
</dbReference>
<dbReference type="InterPro" id="IPR058192">
    <property type="entry name" value="WHD_ROQ1-like"/>
</dbReference>
<feature type="chain" id="PRO_5007588955" evidence="5">
    <location>
        <begin position="29"/>
        <end position="1080"/>
    </location>
</feature>
<evidence type="ECO:0000256" key="1">
    <source>
        <dbReference type="ARBA" id="ARBA00022614"/>
    </source>
</evidence>
<dbReference type="PANTHER" id="PTHR11017">
    <property type="entry name" value="LEUCINE-RICH REPEAT-CONTAINING PROTEIN"/>
    <property type="match status" value="1"/>
</dbReference>
<gene>
    <name evidence="7" type="ORF">KK1_018256</name>
</gene>
<evidence type="ECO:0000256" key="5">
    <source>
        <dbReference type="SAM" id="SignalP"/>
    </source>
</evidence>
<dbReference type="EMBL" id="CM003609">
    <property type="protein sequence ID" value="KYP63677.1"/>
    <property type="molecule type" value="Genomic_DNA"/>
</dbReference>
<dbReference type="Gene3D" id="3.80.10.10">
    <property type="entry name" value="Ribonuclease Inhibitor"/>
    <property type="match status" value="2"/>
</dbReference>
<evidence type="ECO:0000259" key="6">
    <source>
        <dbReference type="PROSITE" id="PS50104"/>
    </source>
</evidence>
<organism evidence="7 8">
    <name type="scientific">Cajanus cajan</name>
    <name type="common">Pigeon pea</name>
    <name type="synonym">Cajanus indicus</name>
    <dbReference type="NCBI Taxonomy" id="3821"/>
    <lineage>
        <taxon>Eukaryota</taxon>
        <taxon>Viridiplantae</taxon>
        <taxon>Streptophyta</taxon>
        <taxon>Embryophyta</taxon>
        <taxon>Tracheophyta</taxon>
        <taxon>Spermatophyta</taxon>
        <taxon>Magnoliopsida</taxon>
        <taxon>eudicotyledons</taxon>
        <taxon>Gunneridae</taxon>
        <taxon>Pentapetalae</taxon>
        <taxon>rosids</taxon>
        <taxon>fabids</taxon>
        <taxon>Fabales</taxon>
        <taxon>Fabaceae</taxon>
        <taxon>Papilionoideae</taxon>
        <taxon>50 kb inversion clade</taxon>
        <taxon>NPAAA clade</taxon>
        <taxon>indigoferoid/millettioid clade</taxon>
        <taxon>Phaseoleae</taxon>
        <taxon>Cajanus</taxon>
    </lineage>
</organism>
<dbReference type="AlphaFoldDB" id="A0A151T9F1"/>
<dbReference type="SUPFAM" id="SSF52058">
    <property type="entry name" value="L domain-like"/>
    <property type="match status" value="1"/>
</dbReference>
<dbReference type="InterPro" id="IPR000157">
    <property type="entry name" value="TIR_dom"/>
</dbReference>
<dbReference type="SUPFAM" id="SSF52200">
    <property type="entry name" value="Toll/Interleukin receptor TIR domain"/>
    <property type="match status" value="1"/>
</dbReference>
<dbReference type="SUPFAM" id="SSF52540">
    <property type="entry name" value="P-loop containing nucleoside triphosphate hydrolases"/>
    <property type="match status" value="1"/>
</dbReference>
<dbReference type="PANTHER" id="PTHR11017:SF398">
    <property type="entry name" value="RESISTANCE PROTEIN (TIR-NBS-LRR CLASS), PUTATIVE-RELATED"/>
    <property type="match status" value="1"/>
</dbReference>
<dbReference type="Gene3D" id="3.40.50.300">
    <property type="entry name" value="P-loop containing nucleotide triphosphate hydrolases"/>
    <property type="match status" value="1"/>
</dbReference>
<sequence>MPYSSRDNIKYVVFVFVWLLLAKETAENNNPWDPSDTPHIKYDVFVSFRGADIRQDFLSHLVEAFYRNQIAAFVDYKILKGDELAEALLGAIQGSLISLVIFSQRYPAYASSRWCLLELAKIVECRKEDGQLVLPVFYRVDPSHVRHQKGTYADAFVEHERKYSLTTLQTWRSALNESANLSGFDSSTFRDEAELVKEVVKCVSKRLNHVHQVNSKGLVGISKRIAHVESLLQLEARGVLIVGIWGMGGIGKTTIAQEVYSKLCSEYEGCCFLANIREESERHGIISLKKKLFSTLLGEDLKIDTPNGLPQYVERRLHRTKVLIILDDVNDSGQLEILAGTSDWFGSGSRIIITTRDKQVLPTEFANIYEVEALNFDESLRLFNLNAFKQNHLEREYRELSKKVVDYAKGIPLVLKVLVPLLRGKSKEIWKSHLERLRKVQSKKVHDIIKLSYDDLDWDEKKIFLDIACFFDGLNLKVKYVESLLKDHGHSVAAALERLKDKALISVSQENIVSMHNIVQETGWQIAHQESIEDPRSQSRLLDPDHIYEVLKYNKGNEAIRSIVINLSGIKDLHLNLEVFAKMSKLQFLDFYRKGSCSCSLLRDEGSLHLPQGLESLPNELRYLRWTHYPLESLPSKFSGENLVELNMPYSRVKKLWQEVPDVVNLKVFILHSSLHLKELPDFSKAINLERIDLRFCVGLTSVHPSVFSLNKLKKLNLGGCFSLTSLQSNIHLDSLRYLSLYGCMALKHFSVTSKNMVKLNLELTAIKQLPSSIGLQTKLEKLFLGFTYVENLPPSIKHLTSLRHLDVRHCKNLQTLPELPPSLETLDASGCISLETVKFPSSAVEQLKENKKRVAFWNCFKLDAHSLKAIALNAQINMMKFAHQHLSTFGDAQGTYVNPGSKVPKWLEHKTTRGYMTIDVSFVLAPHSSHLGFIFGFIVPKVPYGGSVLEFNIRGGEGEGNKFNVYLNRPSHEIKVDHVYLMFDQACSRYLHSIAKHQPRLKIKVSVAARTLTSNYVPLQLRGFGISTINTTQYLGFVQNVELCESSLSYVPILVKLILSFCIAVSLGTFSVRVRILAL</sequence>
<reference evidence="7 8" key="1">
    <citation type="journal article" date="2012" name="Nat. Biotechnol.">
        <title>Draft genome sequence of pigeonpea (Cajanus cajan), an orphan legume crop of resource-poor farmers.</title>
        <authorList>
            <person name="Varshney R.K."/>
            <person name="Chen W."/>
            <person name="Li Y."/>
            <person name="Bharti A.K."/>
            <person name="Saxena R.K."/>
            <person name="Schlueter J.A."/>
            <person name="Donoghue M.T."/>
            <person name="Azam S."/>
            <person name="Fan G."/>
            <person name="Whaley A.M."/>
            <person name="Farmer A.D."/>
            <person name="Sheridan J."/>
            <person name="Iwata A."/>
            <person name="Tuteja R."/>
            <person name="Penmetsa R.V."/>
            <person name="Wu W."/>
            <person name="Upadhyaya H.D."/>
            <person name="Yang S.P."/>
            <person name="Shah T."/>
            <person name="Saxena K.B."/>
            <person name="Michael T."/>
            <person name="McCombie W.R."/>
            <person name="Yang B."/>
            <person name="Zhang G."/>
            <person name="Yang H."/>
            <person name="Wang J."/>
            <person name="Spillane C."/>
            <person name="Cook D.R."/>
            <person name="May G.D."/>
            <person name="Xu X."/>
            <person name="Jackson S.A."/>
        </authorList>
    </citation>
    <scope>NUCLEOTIDE SEQUENCE [LARGE SCALE GENOMIC DNA]</scope>
    <source>
        <strain evidence="8">cv. Asha</strain>
    </source>
</reference>
<dbReference type="Gene3D" id="3.40.50.10140">
    <property type="entry name" value="Toll/interleukin-1 receptor homology (TIR) domain"/>
    <property type="match status" value="1"/>
</dbReference>
<keyword evidence="5" id="KW-0732">Signal</keyword>
<name>A0A151T9F1_CAJCA</name>
<evidence type="ECO:0000256" key="2">
    <source>
        <dbReference type="ARBA" id="ARBA00022737"/>
    </source>
</evidence>
<dbReference type="PROSITE" id="PS50104">
    <property type="entry name" value="TIR"/>
    <property type="match status" value="1"/>
</dbReference>
<feature type="domain" description="TIR" evidence="6">
    <location>
        <begin position="40"/>
        <end position="207"/>
    </location>
</feature>